<reference evidence="1 2" key="2">
    <citation type="journal article" date="2021" name="Genomics">
        <title>High-quality reference genome for Clonorchis sinensis.</title>
        <authorList>
            <person name="Young N.D."/>
            <person name="Stroehlein A.J."/>
            <person name="Kinkar L."/>
            <person name="Wang T."/>
            <person name="Sohn W.M."/>
            <person name="Chang B.C.H."/>
            <person name="Kaur P."/>
            <person name="Weisz D."/>
            <person name="Dudchenko O."/>
            <person name="Aiden E.L."/>
            <person name="Korhonen P.K."/>
            <person name="Gasser R.B."/>
        </authorList>
    </citation>
    <scope>NUCLEOTIDE SEQUENCE [LARGE SCALE GENOMIC DNA]</scope>
    <source>
        <strain evidence="1">Cs-k2</strain>
    </source>
</reference>
<keyword evidence="2" id="KW-1185">Reference proteome</keyword>
<evidence type="ECO:0000313" key="2">
    <source>
        <dbReference type="Proteomes" id="UP000286415"/>
    </source>
</evidence>
<dbReference type="EMBL" id="NIRI02000042">
    <property type="protein sequence ID" value="KAG5451910.1"/>
    <property type="molecule type" value="Genomic_DNA"/>
</dbReference>
<organism evidence="1 2">
    <name type="scientific">Clonorchis sinensis</name>
    <name type="common">Chinese liver fluke</name>
    <dbReference type="NCBI Taxonomy" id="79923"/>
    <lineage>
        <taxon>Eukaryota</taxon>
        <taxon>Metazoa</taxon>
        <taxon>Spiralia</taxon>
        <taxon>Lophotrochozoa</taxon>
        <taxon>Platyhelminthes</taxon>
        <taxon>Trematoda</taxon>
        <taxon>Digenea</taxon>
        <taxon>Opisthorchiida</taxon>
        <taxon>Opisthorchiata</taxon>
        <taxon>Opisthorchiidae</taxon>
        <taxon>Clonorchis</taxon>
    </lineage>
</organism>
<reference evidence="1 2" key="1">
    <citation type="journal article" date="2018" name="Biotechnol. Adv.">
        <title>Improved genomic resources and new bioinformatic workflow for the carcinogenic parasite Clonorchis sinensis: Biotechnological implications.</title>
        <authorList>
            <person name="Wang D."/>
            <person name="Korhonen P.K."/>
            <person name="Gasser R.B."/>
            <person name="Young N.D."/>
        </authorList>
    </citation>
    <scope>NUCLEOTIDE SEQUENCE [LARGE SCALE GENOMIC DNA]</scope>
    <source>
        <strain evidence="1">Cs-k2</strain>
    </source>
</reference>
<protein>
    <submittedName>
        <fullName evidence="1">Uncharacterized protein</fullName>
    </submittedName>
</protein>
<proteinExistence type="predicted"/>
<gene>
    <name evidence="1" type="ORF">CSKR_111289</name>
</gene>
<accession>A0A419PCY7</accession>
<dbReference type="AlphaFoldDB" id="A0A419PCY7"/>
<dbReference type="Proteomes" id="UP000286415">
    <property type="component" value="Unassembled WGS sequence"/>
</dbReference>
<sequence length="112" mass="12602">MHSVPAKRAASLKLLIIRQWNRILDAAQDIYNFQRKCRPPLLMVSLSVQRGGRNADSGWAAGGPTTVHQTLLPRLFYLCDPNMGYEPKPFRPQAPKFGLIQAFTFADSPIFC</sequence>
<name>A0A419PCY7_CLOSI</name>
<evidence type="ECO:0000313" key="1">
    <source>
        <dbReference type="EMBL" id="KAG5451910.1"/>
    </source>
</evidence>
<comment type="caution">
    <text evidence="1">The sequence shown here is derived from an EMBL/GenBank/DDBJ whole genome shotgun (WGS) entry which is preliminary data.</text>
</comment>
<dbReference type="InParanoid" id="A0A419PCY7"/>